<keyword evidence="5" id="KW-1185">Reference proteome</keyword>
<evidence type="ECO:0000313" key="4">
    <source>
        <dbReference type="EMBL" id="KAK4494260.1"/>
    </source>
</evidence>
<dbReference type="Proteomes" id="UP001305779">
    <property type="component" value="Unassembled WGS sequence"/>
</dbReference>
<dbReference type="Gene3D" id="3.40.640.10">
    <property type="entry name" value="Type I PLP-dependent aspartate aminotransferase-like (Major domain)"/>
    <property type="match status" value="1"/>
</dbReference>
<dbReference type="Gene3D" id="3.90.1150.10">
    <property type="entry name" value="Aspartate Aminotransferase, domain 1"/>
    <property type="match status" value="1"/>
</dbReference>
<dbReference type="PANTHER" id="PTHR43713:SF3">
    <property type="entry name" value="GLUTAMATE-1-SEMIALDEHYDE 2,1-AMINOMUTASE 1, CHLOROPLASTIC-RELATED"/>
    <property type="match status" value="1"/>
</dbReference>
<evidence type="ECO:0000313" key="5">
    <source>
        <dbReference type="Proteomes" id="UP001305779"/>
    </source>
</evidence>
<protein>
    <recommendedName>
        <fullName evidence="6">Glutamate-1-semialdehyde 2,1-aminomutase</fullName>
    </recommendedName>
</protein>
<sequence length="444" mass="48245">MATAQQAYNAAEQRFIARNPKSKAIYEKATESLPGGNTRSVLFYEPFPLSITSANGATLHSADGHAYTDLLGEYTAGVYGHSDPVIAQAIIETTKKGLNFGSHHEDEGRLAGLIKQRFPSIELMRFTNSGTEANLMALAAAKIATGKKKIVVFANGYHGGTFLFAGGKSSSINVPHEYLIATYNDLESVYELIRKPENKENVAAIIVEPMMGSGGCIPADRRFLEGLRKAADESKAVLIYDEVMTSRSHSGGGIQSQLPMELRPDLTSLGKYIGGGMSFGAFGGKRSIMDIFDPRHPDSIKHAGTFNNNVLTMAAGRVGLEQVFTPYRAQQLHATGDKLRQRLQDIGRGTLMKVTGVGSIMGIHFTRTVLEDIKSHKDIVDSDATLSNLLHLFLLDRGFYIARRGFIALSLALTESDLDGFAKTVQDFVTEHRQILGVDSSAKL</sequence>
<evidence type="ECO:0000256" key="2">
    <source>
        <dbReference type="ARBA" id="ARBA00022898"/>
    </source>
</evidence>
<proteinExistence type="inferred from homology"/>
<evidence type="ECO:0000256" key="1">
    <source>
        <dbReference type="ARBA" id="ARBA00001933"/>
    </source>
</evidence>
<dbReference type="EMBL" id="JAXOVC010000014">
    <property type="protein sequence ID" value="KAK4494260.1"/>
    <property type="molecule type" value="Genomic_DNA"/>
</dbReference>
<evidence type="ECO:0008006" key="6">
    <source>
        <dbReference type="Google" id="ProtNLM"/>
    </source>
</evidence>
<accession>A0ABR0DZ30</accession>
<reference evidence="4 5" key="1">
    <citation type="journal article" date="2023" name="G3 (Bethesda)">
        <title>A chromosome-level genome assembly of Zasmidium syzygii isolated from banana leaves.</title>
        <authorList>
            <person name="van Westerhoven A.C."/>
            <person name="Mehrabi R."/>
            <person name="Talebi R."/>
            <person name="Steentjes M.B.F."/>
            <person name="Corcolon B."/>
            <person name="Chong P.A."/>
            <person name="Kema G.H.J."/>
            <person name="Seidl M.F."/>
        </authorList>
    </citation>
    <scope>NUCLEOTIDE SEQUENCE [LARGE SCALE GENOMIC DNA]</scope>
    <source>
        <strain evidence="4 5">P124</strain>
    </source>
</reference>
<dbReference type="SUPFAM" id="SSF53383">
    <property type="entry name" value="PLP-dependent transferases"/>
    <property type="match status" value="1"/>
</dbReference>
<comment type="similarity">
    <text evidence="3">Belongs to the class-III pyridoxal-phosphate-dependent aminotransferase family.</text>
</comment>
<keyword evidence="2 3" id="KW-0663">Pyridoxal phosphate</keyword>
<comment type="cofactor">
    <cofactor evidence="1">
        <name>pyridoxal 5'-phosphate</name>
        <dbReference type="ChEBI" id="CHEBI:597326"/>
    </cofactor>
</comment>
<dbReference type="PANTHER" id="PTHR43713">
    <property type="entry name" value="GLUTAMATE-1-SEMIALDEHYDE 2,1-AMINOMUTASE"/>
    <property type="match status" value="1"/>
</dbReference>
<gene>
    <name evidence="4" type="ORF">PRZ48_014558</name>
</gene>
<dbReference type="Pfam" id="PF00202">
    <property type="entry name" value="Aminotran_3"/>
    <property type="match status" value="1"/>
</dbReference>
<comment type="caution">
    <text evidence="4">The sequence shown here is derived from an EMBL/GenBank/DDBJ whole genome shotgun (WGS) entry which is preliminary data.</text>
</comment>
<organism evidence="4 5">
    <name type="scientific">Zasmidium cellare</name>
    <name type="common">Wine cellar mold</name>
    <name type="synonym">Racodium cellare</name>
    <dbReference type="NCBI Taxonomy" id="395010"/>
    <lineage>
        <taxon>Eukaryota</taxon>
        <taxon>Fungi</taxon>
        <taxon>Dikarya</taxon>
        <taxon>Ascomycota</taxon>
        <taxon>Pezizomycotina</taxon>
        <taxon>Dothideomycetes</taxon>
        <taxon>Dothideomycetidae</taxon>
        <taxon>Mycosphaerellales</taxon>
        <taxon>Mycosphaerellaceae</taxon>
        <taxon>Zasmidium</taxon>
    </lineage>
</organism>
<dbReference type="InterPro" id="IPR005814">
    <property type="entry name" value="Aminotrans_3"/>
</dbReference>
<name>A0ABR0DZ30_ZASCE</name>
<evidence type="ECO:0000256" key="3">
    <source>
        <dbReference type="RuleBase" id="RU003560"/>
    </source>
</evidence>
<dbReference type="InterPro" id="IPR015422">
    <property type="entry name" value="PyrdxlP-dep_Trfase_small"/>
</dbReference>
<dbReference type="InterPro" id="IPR015424">
    <property type="entry name" value="PyrdxlP-dep_Trfase"/>
</dbReference>
<dbReference type="InterPro" id="IPR015421">
    <property type="entry name" value="PyrdxlP-dep_Trfase_major"/>
</dbReference>